<organism evidence="2 3">
    <name type="scientific">Hymenoscyphus albidus</name>
    <dbReference type="NCBI Taxonomy" id="595503"/>
    <lineage>
        <taxon>Eukaryota</taxon>
        <taxon>Fungi</taxon>
        <taxon>Dikarya</taxon>
        <taxon>Ascomycota</taxon>
        <taxon>Pezizomycotina</taxon>
        <taxon>Leotiomycetes</taxon>
        <taxon>Helotiales</taxon>
        <taxon>Helotiaceae</taxon>
        <taxon>Hymenoscyphus</taxon>
    </lineage>
</organism>
<dbReference type="AlphaFoldDB" id="A0A9N9M112"/>
<dbReference type="Proteomes" id="UP000701801">
    <property type="component" value="Unassembled WGS sequence"/>
</dbReference>
<comment type="caution">
    <text evidence="2">The sequence shown here is derived from an EMBL/GenBank/DDBJ whole genome shotgun (WGS) entry which is preliminary data.</text>
</comment>
<dbReference type="EMBL" id="CAJVRM010000726">
    <property type="protein sequence ID" value="CAG8983382.1"/>
    <property type="molecule type" value="Genomic_DNA"/>
</dbReference>
<proteinExistence type="predicted"/>
<evidence type="ECO:0000313" key="3">
    <source>
        <dbReference type="Proteomes" id="UP000701801"/>
    </source>
</evidence>
<protein>
    <submittedName>
        <fullName evidence="2">Uncharacterized protein</fullName>
    </submittedName>
</protein>
<feature type="compositionally biased region" description="Polar residues" evidence="1">
    <location>
        <begin position="14"/>
        <end position="34"/>
    </location>
</feature>
<name>A0A9N9M112_9HELO</name>
<reference evidence="2" key="1">
    <citation type="submission" date="2021-07" db="EMBL/GenBank/DDBJ databases">
        <authorList>
            <person name="Durling M."/>
        </authorList>
    </citation>
    <scope>NUCLEOTIDE SEQUENCE</scope>
</reference>
<keyword evidence="3" id="KW-1185">Reference proteome</keyword>
<accession>A0A9N9M112</accession>
<dbReference type="OrthoDB" id="10369519at2759"/>
<evidence type="ECO:0000313" key="2">
    <source>
        <dbReference type="EMBL" id="CAG8983382.1"/>
    </source>
</evidence>
<evidence type="ECO:0000256" key="1">
    <source>
        <dbReference type="SAM" id="MobiDB-lite"/>
    </source>
</evidence>
<gene>
    <name evidence="2" type="ORF">HYALB_00000549</name>
</gene>
<sequence length="198" mass="22436">MSRPHKVKPVPSKAGNSSAGSLITPPQSVSELASSPKTYFGEPIKVWSQQKMRERFLSLLFIQSSDLATRSLNKATNDLYSVEKWDYRSVIEDQELYFKTLQLLETEKESELLKSIVTEARVWVEKEKEEAERMEAANTLLLFSQSAVVHHSSREGMSGEPSQEESDAANILLSMRYAPVENAVVEDDCDTDIDERYQ</sequence>
<feature type="region of interest" description="Disordered" evidence="1">
    <location>
        <begin position="1"/>
        <end position="34"/>
    </location>
</feature>